<keyword evidence="2" id="KW-1185">Reference proteome</keyword>
<sequence>MITFHEIFIDMLEEKIEDFKLTEHLSNKEIDEKVSSIIEKVFSDELLSKHAKDILNTLEPKAPIMYEENRLMMQEFESRLQRRWLDALYISQLFLTITTESTVELMEEIFEAGDKNTEPNLNFIPIFDSEMLLLQKQSIVLAKEMLVLIKSGFSEAAFSRWRSLFEVSVIMKCFVKVMSDEESKAETVAKEFYISSIIREKKILLKKKKSVNHLVEVIDKIDLDRERKEKLHIDYEWARNFINIRSGKKIYFNDLIDFSELNHLKNEYQDACQYIHISPYGLHYPISQLSSNDKIVFGPTDYGLSRPLQLLLISLLSTTTNFLTIDYTIDRAIQIKMLNFIVDDSLELISNIDKKIFDEFYEE</sequence>
<evidence type="ECO:0000313" key="2">
    <source>
        <dbReference type="Proteomes" id="UP001315967"/>
    </source>
</evidence>
<accession>A0ABY5P7Y1</accession>
<reference evidence="1 2" key="1">
    <citation type="submission" date="2022-08" db="EMBL/GenBank/DDBJ databases">
        <title>Aerococcaceae sp. nov isolated from spoiled eye mask.</title>
        <authorList>
            <person name="Zhou G."/>
            <person name="Xie X.-B."/>
            <person name="Shi Q.-S."/>
            <person name="Wang Y.-S."/>
            <person name="Wen X."/>
            <person name="Peng H."/>
            <person name="Yang X.-J."/>
            <person name="Tao H.-B."/>
            <person name="Huang X.-M."/>
        </authorList>
    </citation>
    <scope>NUCLEOTIDE SEQUENCE [LARGE SCALE GENOMIC DNA]</scope>
    <source>
        <strain evidence="2">DM20194951</strain>
    </source>
</reference>
<dbReference type="RefSeq" id="WP_313794356.1">
    <property type="nucleotide sequence ID" value="NZ_CP102453.1"/>
</dbReference>
<evidence type="ECO:0000313" key="1">
    <source>
        <dbReference type="EMBL" id="UUX34856.1"/>
    </source>
</evidence>
<dbReference type="InterPro" id="IPR043733">
    <property type="entry name" value="DUF5677"/>
</dbReference>
<organism evidence="1 2">
    <name type="scientific">Fundicoccus culcitae</name>
    <dbReference type="NCBI Taxonomy" id="2969821"/>
    <lineage>
        <taxon>Bacteria</taxon>
        <taxon>Bacillati</taxon>
        <taxon>Bacillota</taxon>
        <taxon>Bacilli</taxon>
        <taxon>Lactobacillales</taxon>
        <taxon>Aerococcaceae</taxon>
        <taxon>Fundicoccus</taxon>
    </lineage>
</organism>
<dbReference type="Pfam" id="PF18928">
    <property type="entry name" value="DUF5677"/>
    <property type="match status" value="1"/>
</dbReference>
<name>A0ABY5P7Y1_9LACT</name>
<protein>
    <submittedName>
        <fullName evidence="1">DUF5677 domain-containing protein</fullName>
    </submittedName>
</protein>
<gene>
    <name evidence="1" type="ORF">NRE15_04195</name>
</gene>
<dbReference type="EMBL" id="CP102453">
    <property type="protein sequence ID" value="UUX34856.1"/>
    <property type="molecule type" value="Genomic_DNA"/>
</dbReference>
<proteinExistence type="predicted"/>
<dbReference type="Proteomes" id="UP001315967">
    <property type="component" value="Chromosome"/>
</dbReference>